<dbReference type="PANTHER" id="PTHR20937">
    <property type="entry name" value="IP14615P"/>
    <property type="match status" value="1"/>
</dbReference>
<dbReference type="OrthoDB" id="9946827at2759"/>
<accession>E0VSN1</accession>
<keyword evidence="5" id="KW-0539">Nucleus</keyword>
<reference evidence="8" key="3">
    <citation type="submission" date="2021-02" db="UniProtKB">
        <authorList>
            <consortium name="EnsemblMetazoa"/>
        </authorList>
    </citation>
    <scope>IDENTIFICATION</scope>
    <source>
        <strain evidence="8">USDA</strain>
    </source>
</reference>
<evidence type="ECO:0000313" key="7">
    <source>
        <dbReference type="EMBL" id="EEB16387.1"/>
    </source>
</evidence>
<evidence type="ECO:0000313" key="8">
    <source>
        <dbReference type="EnsemblMetazoa" id="PHUM420750-PA"/>
    </source>
</evidence>
<dbReference type="FunFam" id="4.10.280.10:FF:000090">
    <property type="entry name" value="Salivary gland-expressed bHLH"/>
    <property type="match status" value="1"/>
</dbReference>
<name>E0VSN1_PEDHC</name>
<dbReference type="Gene3D" id="4.10.280.10">
    <property type="entry name" value="Helix-loop-helix DNA-binding domain"/>
    <property type="match status" value="1"/>
</dbReference>
<keyword evidence="3" id="KW-0238">DNA-binding</keyword>
<dbReference type="GeneID" id="8234504"/>
<sequence length="251" mass="29551">MNELITMKSDDNILENETLKNNNLTMINNSTTIVDEKTMNDFKERTKCREQKIKKICTKKLTSLTVPCEIKMFVEDLSKNETIITSIPNPAWKEAASQLERDYKKSACDRERTRMRDMNRAFDLLRAKLPVTKSPGKKLSKIEALRLSIRYIRHLQSLLEEPPQPTFEKEKVSNSDYWSTQYYMIPEHGGYICDTTVQPPENEEYYESGCYNYVQNEGDTVWRDTTNSYPYSIKYQIMVSHHRFYIYTNLG</sequence>
<evidence type="ECO:0000259" key="6">
    <source>
        <dbReference type="PROSITE" id="PS50888"/>
    </source>
</evidence>
<dbReference type="InParanoid" id="E0VSN1"/>
<evidence type="ECO:0000256" key="4">
    <source>
        <dbReference type="ARBA" id="ARBA00023163"/>
    </source>
</evidence>
<evidence type="ECO:0000256" key="3">
    <source>
        <dbReference type="ARBA" id="ARBA00023125"/>
    </source>
</evidence>
<organism>
    <name type="scientific">Pediculus humanus subsp. corporis</name>
    <name type="common">Body louse</name>
    <dbReference type="NCBI Taxonomy" id="121224"/>
    <lineage>
        <taxon>Eukaryota</taxon>
        <taxon>Metazoa</taxon>
        <taxon>Ecdysozoa</taxon>
        <taxon>Arthropoda</taxon>
        <taxon>Hexapoda</taxon>
        <taxon>Insecta</taxon>
        <taxon>Pterygota</taxon>
        <taxon>Neoptera</taxon>
        <taxon>Paraneoptera</taxon>
        <taxon>Psocodea</taxon>
        <taxon>Troctomorpha</taxon>
        <taxon>Phthiraptera</taxon>
        <taxon>Anoplura</taxon>
        <taxon>Pediculidae</taxon>
        <taxon>Pediculus</taxon>
    </lineage>
</organism>
<proteinExistence type="predicted"/>
<dbReference type="VEuPathDB" id="VectorBase:PHUM420750"/>
<reference evidence="7" key="1">
    <citation type="submission" date="2007-04" db="EMBL/GenBank/DDBJ databases">
        <title>Annotation of Pediculus humanus corporis strain USDA.</title>
        <authorList>
            <person name="Kirkness E."/>
            <person name="Hannick L."/>
            <person name="Hass B."/>
            <person name="Bruggner R."/>
            <person name="Lawson D."/>
            <person name="Bidwell S."/>
            <person name="Joardar V."/>
            <person name="Caler E."/>
            <person name="Walenz B."/>
            <person name="Inman J."/>
            <person name="Schobel S."/>
            <person name="Galinsky K."/>
            <person name="Amedeo P."/>
            <person name="Strausberg R."/>
        </authorList>
    </citation>
    <scope>NUCLEOTIDE SEQUENCE</scope>
    <source>
        <strain evidence="7">USDA</strain>
    </source>
</reference>
<evidence type="ECO:0000313" key="9">
    <source>
        <dbReference type="Proteomes" id="UP000009046"/>
    </source>
</evidence>
<dbReference type="EMBL" id="AAZO01005147">
    <property type="status" value="NOT_ANNOTATED_CDS"/>
    <property type="molecule type" value="Genomic_DNA"/>
</dbReference>
<evidence type="ECO:0000256" key="1">
    <source>
        <dbReference type="ARBA" id="ARBA00022473"/>
    </source>
</evidence>
<evidence type="ECO:0000256" key="5">
    <source>
        <dbReference type="ARBA" id="ARBA00023242"/>
    </source>
</evidence>
<evidence type="ECO:0000256" key="2">
    <source>
        <dbReference type="ARBA" id="ARBA00023015"/>
    </source>
</evidence>
<dbReference type="eggNOG" id="KOG3898">
    <property type="taxonomic scope" value="Eukaryota"/>
</dbReference>
<dbReference type="KEGG" id="phu:Phum_PHUM420750"/>
<dbReference type="AlphaFoldDB" id="E0VSN1"/>
<dbReference type="RefSeq" id="XP_002429125.1">
    <property type="nucleotide sequence ID" value="XM_002429080.1"/>
</dbReference>
<dbReference type="GO" id="GO:0000981">
    <property type="term" value="F:DNA-binding transcription factor activity, RNA polymerase II-specific"/>
    <property type="evidence" value="ECO:0007669"/>
    <property type="project" value="TreeGrafter"/>
</dbReference>
<dbReference type="GO" id="GO:0005634">
    <property type="term" value="C:nucleus"/>
    <property type="evidence" value="ECO:0007669"/>
    <property type="project" value="TreeGrafter"/>
</dbReference>
<dbReference type="CTD" id="8234504"/>
<dbReference type="CDD" id="cd11390">
    <property type="entry name" value="bHLH_TS"/>
    <property type="match status" value="1"/>
</dbReference>
<dbReference type="GO" id="GO:0000978">
    <property type="term" value="F:RNA polymerase II cis-regulatory region sequence-specific DNA binding"/>
    <property type="evidence" value="ECO:0007669"/>
    <property type="project" value="TreeGrafter"/>
</dbReference>
<reference evidence="7" key="2">
    <citation type="submission" date="2007-04" db="EMBL/GenBank/DDBJ databases">
        <title>The genome of the human body louse.</title>
        <authorList>
            <consortium name="The Human Body Louse Genome Consortium"/>
            <person name="Kirkness E."/>
            <person name="Walenz B."/>
            <person name="Hass B."/>
            <person name="Bruggner R."/>
            <person name="Strausberg R."/>
        </authorList>
    </citation>
    <scope>NUCLEOTIDE SEQUENCE</scope>
    <source>
        <strain evidence="7">USDA</strain>
    </source>
</reference>
<dbReference type="InterPro" id="IPR036638">
    <property type="entry name" value="HLH_DNA-bd_sf"/>
</dbReference>
<keyword evidence="2" id="KW-0805">Transcription regulation</keyword>
<dbReference type="InterPro" id="IPR040259">
    <property type="entry name" value="Mesogenin/MesP"/>
</dbReference>
<dbReference type="EMBL" id="DS235751">
    <property type="protein sequence ID" value="EEB16387.1"/>
    <property type="molecule type" value="Genomic_DNA"/>
</dbReference>
<dbReference type="EnsemblMetazoa" id="PHUM420750-RA">
    <property type="protein sequence ID" value="PHUM420750-PA"/>
    <property type="gene ID" value="PHUM420750"/>
</dbReference>
<keyword evidence="9" id="KW-1185">Reference proteome</keyword>
<feature type="domain" description="BHLH" evidence="6">
    <location>
        <begin position="102"/>
        <end position="155"/>
    </location>
</feature>
<gene>
    <name evidence="8" type="primary">8234504</name>
    <name evidence="7" type="ORF">Phum_PHUM420750</name>
</gene>
<dbReference type="PANTHER" id="PTHR20937:SF3">
    <property type="entry name" value="IP14615P"/>
    <property type="match status" value="1"/>
</dbReference>
<dbReference type="Proteomes" id="UP000009046">
    <property type="component" value="Unassembled WGS sequence"/>
</dbReference>
<keyword evidence="1" id="KW-0217">Developmental protein</keyword>
<dbReference type="PROSITE" id="PS50888">
    <property type="entry name" value="BHLH"/>
    <property type="match status" value="1"/>
</dbReference>
<dbReference type="Pfam" id="PF00010">
    <property type="entry name" value="HLH"/>
    <property type="match status" value="1"/>
</dbReference>
<dbReference type="SUPFAM" id="SSF47459">
    <property type="entry name" value="HLH, helix-loop-helix DNA-binding domain"/>
    <property type="match status" value="1"/>
</dbReference>
<dbReference type="GO" id="GO:0001707">
    <property type="term" value="P:mesoderm formation"/>
    <property type="evidence" value="ECO:0007669"/>
    <property type="project" value="TreeGrafter"/>
</dbReference>
<dbReference type="InterPro" id="IPR011598">
    <property type="entry name" value="bHLH_dom"/>
</dbReference>
<protein>
    <recommendedName>
        <fullName evidence="6">BHLH domain-containing protein</fullName>
    </recommendedName>
</protein>
<dbReference type="HOGENOM" id="CLU_1108227_0_0_1"/>
<dbReference type="GO" id="GO:0046983">
    <property type="term" value="F:protein dimerization activity"/>
    <property type="evidence" value="ECO:0007669"/>
    <property type="project" value="InterPro"/>
</dbReference>
<keyword evidence="4" id="KW-0804">Transcription</keyword>
<dbReference type="SMART" id="SM00353">
    <property type="entry name" value="HLH"/>
    <property type="match status" value="1"/>
</dbReference>